<comment type="caution">
    <text evidence="3">The sequence shown here is derived from an EMBL/GenBank/DDBJ whole genome shotgun (WGS) entry which is preliminary data.</text>
</comment>
<protein>
    <submittedName>
        <fullName evidence="3">Glycosyltransferase family 2 protein</fullName>
        <ecNumber evidence="3">2.4.-.-</ecNumber>
    </submittedName>
</protein>
<dbReference type="Gene3D" id="3.90.550.10">
    <property type="entry name" value="Spore Coat Polysaccharide Biosynthesis Protein SpsA, Chain A"/>
    <property type="match status" value="1"/>
</dbReference>
<proteinExistence type="predicted"/>
<dbReference type="EMBL" id="JASCXX010000012">
    <property type="protein sequence ID" value="MDI6449688.1"/>
    <property type="molecule type" value="Genomic_DNA"/>
</dbReference>
<keyword evidence="1" id="KW-0472">Membrane</keyword>
<sequence length="313" mass="35502">MEKTLDSSIVIVSWNTRDILRDCLRSIDENAGSVRREIIVVDNASADGSVAMVRQEFPHVRLMENAENRGFAAANNQGIAVARGRYVLLLNSDTIVLDGAIAGTVAFADAHRDAAVVGCRVLNADRTLQPTCFMFPSVLNMLLSSTYLYKLWPQSRLLGRERMTWWRRDDVREVDVVTGCFMLVRSEAIGQVGVMDERFFMYGEETDWCYRFKRAGWKVLFTPAAEIIHLGGQSSRRVPVEMTVQLRLSILRFIRKHHGRAYHKLACLLVVVFFVVRLPVWLAVYAVSRGRRERAGAKLRAYLAGTRRVVFSS</sequence>
<feature type="domain" description="Glycosyltransferase 2-like" evidence="2">
    <location>
        <begin position="8"/>
        <end position="125"/>
    </location>
</feature>
<dbReference type="PANTHER" id="PTHR43179:SF7">
    <property type="entry name" value="RHAMNOSYLTRANSFERASE WBBL"/>
    <property type="match status" value="1"/>
</dbReference>
<reference evidence="3" key="1">
    <citation type="submission" date="2023-05" db="EMBL/GenBank/DDBJ databases">
        <title>Anaerotaeda fermentans gen. nov., sp. nov., a novel anaerobic planctomycete of the new family within the order Sedimentisphaerales isolated from Taman Peninsula, Russia.</title>
        <authorList>
            <person name="Khomyakova M.A."/>
            <person name="Merkel A.Y."/>
            <person name="Slobodkin A.I."/>
        </authorList>
    </citation>
    <scope>NUCLEOTIDE SEQUENCE</scope>
    <source>
        <strain evidence="3">M17dextr</strain>
    </source>
</reference>
<dbReference type="PANTHER" id="PTHR43179">
    <property type="entry name" value="RHAMNOSYLTRANSFERASE WBBL"/>
    <property type="match status" value="1"/>
</dbReference>
<dbReference type="Pfam" id="PF00535">
    <property type="entry name" value="Glycos_transf_2"/>
    <property type="match status" value="1"/>
</dbReference>
<keyword evidence="1" id="KW-0812">Transmembrane</keyword>
<dbReference type="RefSeq" id="WP_349245096.1">
    <property type="nucleotide sequence ID" value="NZ_JASCXX010000012.1"/>
</dbReference>
<gene>
    <name evidence="3" type="ORF">QJ522_11585</name>
</gene>
<evidence type="ECO:0000256" key="1">
    <source>
        <dbReference type="SAM" id="Phobius"/>
    </source>
</evidence>
<dbReference type="SUPFAM" id="SSF53448">
    <property type="entry name" value="Nucleotide-diphospho-sugar transferases"/>
    <property type="match status" value="1"/>
</dbReference>
<evidence type="ECO:0000313" key="4">
    <source>
        <dbReference type="Proteomes" id="UP001431776"/>
    </source>
</evidence>
<evidence type="ECO:0000313" key="3">
    <source>
        <dbReference type="EMBL" id="MDI6449688.1"/>
    </source>
</evidence>
<keyword evidence="4" id="KW-1185">Reference proteome</keyword>
<dbReference type="GO" id="GO:0016757">
    <property type="term" value="F:glycosyltransferase activity"/>
    <property type="evidence" value="ECO:0007669"/>
    <property type="project" value="UniProtKB-KW"/>
</dbReference>
<organism evidence="3 4">
    <name type="scientific">Anaerobaca lacustris</name>
    <dbReference type="NCBI Taxonomy" id="3044600"/>
    <lineage>
        <taxon>Bacteria</taxon>
        <taxon>Pseudomonadati</taxon>
        <taxon>Planctomycetota</taxon>
        <taxon>Phycisphaerae</taxon>
        <taxon>Sedimentisphaerales</taxon>
        <taxon>Anaerobacaceae</taxon>
        <taxon>Anaerobaca</taxon>
    </lineage>
</organism>
<dbReference type="AlphaFoldDB" id="A0AAW6U1I1"/>
<accession>A0AAW6U1I1</accession>
<dbReference type="CDD" id="cd04186">
    <property type="entry name" value="GT_2_like_c"/>
    <property type="match status" value="1"/>
</dbReference>
<name>A0AAW6U1I1_9BACT</name>
<keyword evidence="3" id="KW-0808">Transferase</keyword>
<dbReference type="Proteomes" id="UP001431776">
    <property type="component" value="Unassembled WGS sequence"/>
</dbReference>
<keyword evidence="3" id="KW-0328">Glycosyltransferase</keyword>
<dbReference type="EC" id="2.4.-.-" evidence="3"/>
<dbReference type="InterPro" id="IPR001173">
    <property type="entry name" value="Glyco_trans_2-like"/>
</dbReference>
<keyword evidence="1" id="KW-1133">Transmembrane helix</keyword>
<dbReference type="InterPro" id="IPR029044">
    <property type="entry name" value="Nucleotide-diphossugar_trans"/>
</dbReference>
<feature type="transmembrane region" description="Helical" evidence="1">
    <location>
        <begin position="265"/>
        <end position="287"/>
    </location>
</feature>
<evidence type="ECO:0000259" key="2">
    <source>
        <dbReference type="Pfam" id="PF00535"/>
    </source>
</evidence>